<evidence type="ECO:0000313" key="20">
    <source>
        <dbReference type="EMBL" id="PWA11912.1"/>
    </source>
</evidence>
<dbReference type="SUPFAM" id="SSF53955">
    <property type="entry name" value="Lysozyme-like"/>
    <property type="match status" value="1"/>
</dbReference>
<dbReference type="GO" id="GO:0071555">
    <property type="term" value="P:cell wall organization"/>
    <property type="evidence" value="ECO:0007669"/>
    <property type="project" value="UniProtKB-KW"/>
</dbReference>
<keyword evidence="7" id="KW-0328">Glycosyltransferase</keyword>
<keyword evidence="5" id="KW-0121">Carboxypeptidase</keyword>
<comment type="similarity">
    <text evidence="2">In the C-terminal section; belongs to the transpeptidase family.</text>
</comment>
<dbReference type="InterPro" id="IPR012338">
    <property type="entry name" value="Beta-lactam/transpept-like"/>
</dbReference>
<evidence type="ECO:0000256" key="14">
    <source>
        <dbReference type="ARBA" id="ARBA00023316"/>
    </source>
</evidence>
<dbReference type="SUPFAM" id="SSF56601">
    <property type="entry name" value="beta-lactamase/transpeptidase-like"/>
    <property type="match status" value="1"/>
</dbReference>
<evidence type="ECO:0000256" key="2">
    <source>
        <dbReference type="ARBA" id="ARBA00007090"/>
    </source>
</evidence>
<comment type="caution">
    <text evidence="20">The sequence shown here is derived from an EMBL/GenBank/DDBJ whole genome shotgun (WGS) entry which is preliminary data.</text>
</comment>
<evidence type="ECO:0000256" key="17">
    <source>
        <dbReference type="SAM" id="Phobius"/>
    </source>
</evidence>
<evidence type="ECO:0000256" key="5">
    <source>
        <dbReference type="ARBA" id="ARBA00022645"/>
    </source>
</evidence>
<keyword evidence="12 17" id="KW-0472">Membrane</keyword>
<evidence type="ECO:0000256" key="6">
    <source>
        <dbReference type="ARBA" id="ARBA00022670"/>
    </source>
</evidence>
<accession>A0A2U1K3C2</accession>
<keyword evidence="6" id="KW-0645">Protease</keyword>
<dbReference type="InterPro" id="IPR023346">
    <property type="entry name" value="Lysozyme-like_dom_sf"/>
</dbReference>
<dbReference type="GO" id="GO:0008360">
    <property type="term" value="P:regulation of cell shape"/>
    <property type="evidence" value="ECO:0007669"/>
    <property type="project" value="UniProtKB-KW"/>
</dbReference>
<dbReference type="GO" id="GO:0006508">
    <property type="term" value="P:proteolysis"/>
    <property type="evidence" value="ECO:0007669"/>
    <property type="project" value="UniProtKB-KW"/>
</dbReference>
<protein>
    <submittedName>
        <fullName evidence="20">Monofunctional biosynthetic peptidoglycan transglycosylase</fullName>
    </submittedName>
</protein>
<dbReference type="InterPro" id="IPR001460">
    <property type="entry name" value="PCN-bd_Tpept"/>
</dbReference>
<dbReference type="GO" id="GO:0005886">
    <property type="term" value="C:plasma membrane"/>
    <property type="evidence" value="ECO:0007669"/>
    <property type="project" value="UniProtKB-SubCell"/>
</dbReference>
<dbReference type="InterPro" id="IPR036950">
    <property type="entry name" value="PBP_transglycosylase"/>
</dbReference>
<feature type="transmembrane region" description="Helical" evidence="17">
    <location>
        <begin position="12"/>
        <end position="38"/>
    </location>
</feature>
<dbReference type="NCBIfam" id="TIGR02074">
    <property type="entry name" value="PBP_1a_fam"/>
    <property type="match status" value="1"/>
</dbReference>
<dbReference type="Pfam" id="PF00905">
    <property type="entry name" value="Transpeptidase"/>
    <property type="match status" value="1"/>
</dbReference>
<comment type="catalytic activity">
    <reaction evidence="15">
        <text>Preferential cleavage: (Ac)2-L-Lys-D-Ala-|-D-Ala. Also transpeptidation of peptidyl-alanyl moieties that are N-acyl substituents of D-alanine.</text>
        <dbReference type="EC" id="3.4.16.4"/>
    </reaction>
</comment>
<keyword evidence="9" id="KW-0378">Hydrolase</keyword>
<dbReference type="EMBL" id="QCZG01000015">
    <property type="protein sequence ID" value="PWA11912.1"/>
    <property type="molecule type" value="Genomic_DNA"/>
</dbReference>
<comment type="similarity">
    <text evidence="3">In the N-terminal section; belongs to the glycosyltransferase 51 family.</text>
</comment>
<dbReference type="OrthoDB" id="9766909at2"/>
<keyword evidence="21" id="KW-1185">Reference proteome</keyword>
<evidence type="ECO:0000256" key="4">
    <source>
        <dbReference type="ARBA" id="ARBA00022475"/>
    </source>
</evidence>
<dbReference type="Pfam" id="PF00912">
    <property type="entry name" value="Transgly"/>
    <property type="match status" value="1"/>
</dbReference>
<evidence type="ECO:0000259" key="18">
    <source>
        <dbReference type="Pfam" id="PF00905"/>
    </source>
</evidence>
<dbReference type="PANTHER" id="PTHR32282">
    <property type="entry name" value="BINDING PROTEIN TRANSPEPTIDASE, PUTATIVE-RELATED"/>
    <property type="match status" value="1"/>
</dbReference>
<comment type="catalytic activity">
    <reaction evidence="16">
        <text>[GlcNAc-(1-&gt;4)-Mur2Ac(oyl-L-Ala-gamma-D-Glu-L-Lys-D-Ala-D-Ala)](n)-di-trans,octa-cis-undecaprenyl diphosphate + beta-D-GlcNAc-(1-&gt;4)-Mur2Ac(oyl-L-Ala-gamma-D-Glu-L-Lys-D-Ala-D-Ala)-di-trans,octa-cis-undecaprenyl diphosphate = [GlcNAc-(1-&gt;4)-Mur2Ac(oyl-L-Ala-gamma-D-Glu-L-Lys-D-Ala-D-Ala)](n+1)-di-trans,octa-cis-undecaprenyl diphosphate + di-trans,octa-cis-undecaprenyl diphosphate + H(+)</text>
        <dbReference type="Rhea" id="RHEA:23708"/>
        <dbReference type="Rhea" id="RHEA-COMP:9602"/>
        <dbReference type="Rhea" id="RHEA-COMP:9603"/>
        <dbReference type="ChEBI" id="CHEBI:15378"/>
        <dbReference type="ChEBI" id="CHEBI:58405"/>
        <dbReference type="ChEBI" id="CHEBI:60033"/>
        <dbReference type="ChEBI" id="CHEBI:78435"/>
        <dbReference type="EC" id="2.4.99.28"/>
    </reaction>
</comment>
<evidence type="ECO:0000256" key="10">
    <source>
        <dbReference type="ARBA" id="ARBA00022960"/>
    </source>
</evidence>
<evidence type="ECO:0000256" key="8">
    <source>
        <dbReference type="ARBA" id="ARBA00022679"/>
    </source>
</evidence>
<keyword evidence="11" id="KW-0573">Peptidoglycan synthesis</keyword>
<dbReference type="FunFam" id="1.10.3810.10:FF:000001">
    <property type="entry name" value="Penicillin-binding protein 1A"/>
    <property type="match status" value="1"/>
</dbReference>
<keyword evidence="10" id="KW-0133">Cell shape</keyword>
<keyword evidence="13" id="KW-0511">Multifunctional enzyme</keyword>
<evidence type="ECO:0000259" key="19">
    <source>
        <dbReference type="Pfam" id="PF00912"/>
    </source>
</evidence>
<sequence length="684" mass="76644">MNIGIRRLKNPFARFIIRFALLIAMAMFAMLVLLYGYAKVMGPPPLKVPVNSTFYGKNNVVIGKSSQTGIRREWVPLEEISPELIEATVAVEDKRFYDHFGFDMKRIFGSALANLKAGAKVEGASTITMQYARNLFLSHEKTWKRKITETLYAIRLELNYSKDEILEGYLNTIYYGHGAYGVEEAAHYYFQKSAKSLTLSEASLLAGIPKGPSHYSPEHSLEKAKHRQETVLEAMSQGGYITEGERERAKTEEIKLNREHEKDKEAAPYFLDAVEEALLNDVNLSPATVEAGGLHVYTTLDPEMQEKAEKWVENTMEDNQELQTAFIAIEPETGAVKALVGGRDYTKSKFNRALQAKRAPGSTFKPLLYYAALEYGFTPSTPLLSEKTTFRFNDGKDTYTPANFENQYANDFITLAQAIALSDNTYAVKTHMLIGQDKLVDTAKKMGITSELSKVPSLALGTEPVTVFDMASAYALLANNGKQAEAHFIEKVTDANGNIIYERKAKPKQVLDEDLSFVTTALLTGMFDPSLNGHTSVTGSSIQHLLTRPMAGKSGTTSTDSWMIGYTPQLVAAVWVGYDKEKKLHNINDTGYAKKIWVNFMEDALKAEPVANFKPTENVIGVRIDPKTGKRATDSCPTSRYAFYVKGSEPNEYCTEHETHTKEQPLPKEEQKKKWWEKLFKRSD</sequence>
<dbReference type="GO" id="GO:0009002">
    <property type="term" value="F:serine-type D-Ala-D-Ala carboxypeptidase activity"/>
    <property type="evidence" value="ECO:0007669"/>
    <property type="project" value="UniProtKB-EC"/>
</dbReference>
<evidence type="ECO:0000313" key="21">
    <source>
        <dbReference type="Proteomes" id="UP000245998"/>
    </source>
</evidence>
<comment type="subcellular location">
    <subcellularLocation>
        <location evidence="1">Cell membrane</location>
    </subcellularLocation>
</comment>
<name>A0A2U1K3C2_9BACI</name>
<feature type="domain" description="Glycosyl transferase family 51" evidence="19">
    <location>
        <begin position="67"/>
        <end position="235"/>
    </location>
</feature>
<evidence type="ECO:0000256" key="3">
    <source>
        <dbReference type="ARBA" id="ARBA00007739"/>
    </source>
</evidence>
<dbReference type="AlphaFoldDB" id="A0A2U1K3C2"/>
<keyword evidence="4" id="KW-1003">Cell membrane</keyword>
<dbReference type="RefSeq" id="WP_116554556.1">
    <property type="nucleotide sequence ID" value="NZ_QCZG01000015.1"/>
</dbReference>
<evidence type="ECO:0000256" key="12">
    <source>
        <dbReference type="ARBA" id="ARBA00023136"/>
    </source>
</evidence>
<dbReference type="InterPro" id="IPR001264">
    <property type="entry name" value="Glyco_trans_51"/>
</dbReference>
<keyword evidence="17" id="KW-1133">Transmembrane helix</keyword>
<dbReference type="Gene3D" id="1.10.3810.10">
    <property type="entry name" value="Biosynthetic peptidoglycan transglycosylase-like"/>
    <property type="match status" value="1"/>
</dbReference>
<evidence type="ECO:0000256" key="13">
    <source>
        <dbReference type="ARBA" id="ARBA00023268"/>
    </source>
</evidence>
<dbReference type="PANTHER" id="PTHR32282:SF11">
    <property type="entry name" value="PENICILLIN-BINDING PROTEIN 1B"/>
    <property type="match status" value="1"/>
</dbReference>
<evidence type="ECO:0000256" key="16">
    <source>
        <dbReference type="ARBA" id="ARBA00049902"/>
    </source>
</evidence>
<dbReference type="FunFam" id="3.40.710.10:FF:000028">
    <property type="entry name" value="Penicillin-binding protein 1A"/>
    <property type="match status" value="1"/>
</dbReference>
<dbReference type="GO" id="GO:0008955">
    <property type="term" value="F:peptidoglycan glycosyltransferase activity"/>
    <property type="evidence" value="ECO:0007669"/>
    <property type="project" value="UniProtKB-EC"/>
</dbReference>
<reference evidence="20 21" key="1">
    <citation type="submission" date="2018-04" db="EMBL/GenBank/DDBJ databases">
        <title>Camelliibacillus theae gen. nov., sp. nov., isolated from Pu'er tea.</title>
        <authorList>
            <person name="Niu L."/>
        </authorList>
    </citation>
    <scope>NUCLEOTIDE SEQUENCE [LARGE SCALE GENOMIC DNA]</scope>
    <source>
        <strain evidence="20 21">T8</strain>
    </source>
</reference>
<evidence type="ECO:0000256" key="15">
    <source>
        <dbReference type="ARBA" id="ARBA00034000"/>
    </source>
</evidence>
<dbReference type="GO" id="GO:0008658">
    <property type="term" value="F:penicillin binding"/>
    <property type="evidence" value="ECO:0007669"/>
    <property type="project" value="InterPro"/>
</dbReference>
<dbReference type="GO" id="GO:0009252">
    <property type="term" value="P:peptidoglycan biosynthetic process"/>
    <property type="evidence" value="ECO:0007669"/>
    <property type="project" value="UniProtKB-KW"/>
</dbReference>
<gene>
    <name evidence="20" type="ORF">DCC39_08995</name>
</gene>
<keyword evidence="17" id="KW-0812">Transmembrane</keyword>
<proteinExistence type="inferred from homology"/>
<evidence type="ECO:0000256" key="7">
    <source>
        <dbReference type="ARBA" id="ARBA00022676"/>
    </source>
</evidence>
<evidence type="ECO:0000256" key="9">
    <source>
        <dbReference type="ARBA" id="ARBA00022801"/>
    </source>
</evidence>
<evidence type="ECO:0000256" key="11">
    <source>
        <dbReference type="ARBA" id="ARBA00022984"/>
    </source>
</evidence>
<keyword evidence="8" id="KW-0808">Transferase</keyword>
<dbReference type="InterPro" id="IPR050396">
    <property type="entry name" value="Glycosyltr_51/Transpeptidase"/>
</dbReference>
<dbReference type="Gene3D" id="3.40.710.10">
    <property type="entry name" value="DD-peptidase/beta-lactamase superfamily"/>
    <property type="match status" value="1"/>
</dbReference>
<organism evidence="20 21">
    <name type="scientific">Pueribacillus theae</name>
    <dbReference type="NCBI Taxonomy" id="2171751"/>
    <lineage>
        <taxon>Bacteria</taxon>
        <taxon>Bacillati</taxon>
        <taxon>Bacillota</taxon>
        <taxon>Bacilli</taxon>
        <taxon>Bacillales</taxon>
        <taxon>Bacillaceae</taxon>
        <taxon>Pueribacillus</taxon>
    </lineage>
</organism>
<dbReference type="GO" id="GO:0030288">
    <property type="term" value="C:outer membrane-bounded periplasmic space"/>
    <property type="evidence" value="ECO:0007669"/>
    <property type="project" value="TreeGrafter"/>
</dbReference>
<feature type="domain" description="Penicillin-binding protein transpeptidase" evidence="18">
    <location>
        <begin position="325"/>
        <end position="578"/>
    </location>
</feature>
<evidence type="ECO:0000256" key="1">
    <source>
        <dbReference type="ARBA" id="ARBA00004236"/>
    </source>
</evidence>
<keyword evidence="14" id="KW-0961">Cell wall biogenesis/degradation</keyword>
<dbReference type="Proteomes" id="UP000245998">
    <property type="component" value="Unassembled WGS sequence"/>
</dbReference>